<reference evidence="2 3" key="2">
    <citation type="journal article" date="2012" name="Int. J. Syst. Evol. Microbiol.">
        <title>Magnetococcus marinus gen. nov., sp. nov., a marine, magnetotactic bacterium that represents a novel lineage (Magnetococcaceae fam. nov.; Magnetococcales ord. nov.) at the base of the Alphaproteobacteria.</title>
        <authorList>
            <person name="Bazylinski D.A."/>
            <person name="Williams T.J."/>
            <person name="Lefevre C.T."/>
            <person name="Berg R.J."/>
            <person name="Zhang C.L."/>
            <person name="Bowser S.S."/>
            <person name="Dean A.J."/>
            <person name="Beveridge T.J."/>
        </authorList>
    </citation>
    <scope>NUCLEOTIDE SEQUENCE [LARGE SCALE GENOMIC DNA]</scope>
    <source>
        <strain evidence="3">ATCC BAA-1437 / JCM 17883 / MC-1</strain>
    </source>
</reference>
<proteinExistence type="predicted"/>
<protein>
    <submittedName>
        <fullName evidence="2">Uncharacterized protein</fullName>
    </submittedName>
</protein>
<evidence type="ECO:0000313" key="3">
    <source>
        <dbReference type="Proteomes" id="UP000002586"/>
    </source>
</evidence>
<keyword evidence="3" id="KW-1185">Reference proteome</keyword>
<dbReference type="HOGENOM" id="CLU_1439511_0_0_5"/>
<feature type="signal peptide" evidence="1">
    <location>
        <begin position="1"/>
        <end position="20"/>
    </location>
</feature>
<accession>A0LA73</accession>
<organism evidence="2 3">
    <name type="scientific">Magnetococcus marinus (strain ATCC BAA-1437 / JCM 17883 / MC-1)</name>
    <dbReference type="NCBI Taxonomy" id="156889"/>
    <lineage>
        <taxon>Bacteria</taxon>
        <taxon>Pseudomonadati</taxon>
        <taxon>Pseudomonadota</taxon>
        <taxon>Magnetococcia</taxon>
        <taxon>Magnetococcales</taxon>
        <taxon>Magnetococcaceae</taxon>
        <taxon>Magnetococcus</taxon>
    </lineage>
</organism>
<keyword evidence="1" id="KW-0732">Signal</keyword>
<gene>
    <name evidence="2" type="ordered locus">Mmc1_2366</name>
</gene>
<dbReference type="KEGG" id="mgm:Mmc1_2366"/>
<evidence type="ECO:0000256" key="1">
    <source>
        <dbReference type="SAM" id="SignalP"/>
    </source>
</evidence>
<sequence precursor="true">MALATKTTTLALAASLLALAATVTPTKDAQAWFGNGGPWNNFNGPWNSYDAPWNNGWGGGAPWNNGWGGPGYGYAPYGYPGYAYPGYGYAPYPGYGYAPSVPFYPNFGMAAPAQRFSAEDVAMLKGKLGVRPDQEQAWNALVEAAKAVDPKSSIVQDPAVNEAFAGLMQVLDPQQQAMAQNFKNSLLY</sequence>
<feature type="chain" id="PRO_5002626023" evidence="1">
    <location>
        <begin position="21"/>
        <end position="188"/>
    </location>
</feature>
<dbReference type="RefSeq" id="WP_011713987.1">
    <property type="nucleotide sequence ID" value="NC_008576.1"/>
</dbReference>
<dbReference type="AlphaFoldDB" id="A0LA73"/>
<dbReference type="EMBL" id="CP000471">
    <property type="protein sequence ID" value="ABK44866.1"/>
    <property type="molecule type" value="Genomic_DNA"/>
</dbReference>
<reference evidence="3" key="1">
    <citation type="journal article" date="2009" name="Appl. Environ. Microbiol.">
        <title>Complete genome sequence of the chemolithoautotrophic marine magnetotactic coccus strain MC-1.</title>
        <authorList>
            <person name="Schubbe S."/>
            <person name="Williams T.J."/>
            <person name="Xie G."/>
            <person name="Kiss H.E."/>
            <person name="Brettin T.S."/>
            <person name="Martinez D."/>
            <person name="Ross C.A."/>
            <person name="Schuler D."/>
            <person name="Cox B.L."/>
            <person name="Nealson K.H."/>
            <person name="Bazylinski D.A."/>
        </authorList>
    </citation>
    <scope>NUCLEOTIDE SEQUENCE [LARGE SCALE GENOMIC DNA]</scope>
    <source>
        <strain evidence="3">ATCC BAA-1437 / JCM 17883 / MC-1</strain>
    </source>
</reference>
<name>A0LA73_MAGMM</name>
<dbReference type="Proteomes" id="UP000002586">
    <property type="component" value="Chromosome"/>
</dbReference>
<evidence type="ECO:0000313" key="2">
    <source>
        <dbReference type="EMBL" id="ABK44866.1"/>
    </source>
</evidence>